<sequence>MVMSYLEVAMMLDLTETQAFHGHALVAQLRMTLSDYQLD</sequence>
<gene>
    <name evidence="2" type="ORF">QG37_03109</name>
    <name evidence="1" type="ORF">QG37_08379</name>
</gene>
<evidence type="ECO:0000313" key="3">
    <source>
        <dbReference type="Proteomes" id="UP000037122"/>
    </source>
</evidence>
<dbReference type="Proteomes" id="UP000037122">
    <property type="component" value="Unassembled WGS sequence"/>
</dbReference>
<dbReference type="EMBL" id="LGST01000089">
    <property type="protein sequence ID" value="KND95394.1"/>
    <property type="molecule type" value="Genomic_DNA"/>
</dbReference>
<reference evidence="3" key="1">
    <citation type="journal article" date="2015" name="BMC Genomics">
        <title>Draft genome of a commonly misdiagnosed multidrug resistant pathogen Candida auris.</title>
        <authorList>
            <person name="Chatterjee S."/>
            <person name="Alampalli S.V."/>
            <person name="Nageshan R.K."/>
            <person name="Chettiar S.T."/>
            <person name="Joshi S."/>
            <person name="Tatu U.S."/>
        </authorList>
    </citation>
    <scope>NUCLEOTIDE SEQUENCE [LARGE SCALE GENOMIC DNA]</scope>
    <source>
        <strain evidence="3">6684</strain>
    </source>
</reference>
<protein>
    <submittedName>
        <fullName evidence="1">Uncharacterized protein</fullName>
    </submittedName>
</protein>
<dbReference type="EMBL" id="LGST01000020">
    <property type="protein sequence ID" value="KNE00158.1"/>
    <property type="molecule type" value="Genomic_DNA"/>
</dbReference>
<comment type="caution">
    <text evidence="1">The sequence shown here is derived from an EMBL/GenBank/DDBJ whole genome shotgun (WGS) entry which is preliminary data.</text>
</comment>
<dbReference type="AlphaFoldDB" id="A0A0L0NMY3"/>
<evidence type="ECO:0000313" key="1">
    <source>
        <dbReference type="EMBL" id="KND95394.1"/>
    </source>
</evidence>
<evidence type="ECO:0000313" key="2">
    <source>
        <dbReference type="EMBL" id="KNE00158.1"/>
    </source>
</evidence>
<proteinExistence type="predicted"/>
<reference evidence="1" key="2">
    <citation type="submission" date="2015-07" db="EMBL/GenBank/DDBJ databases">
        <title>Draft Genome of a commonly misdiagnosed multidrug resistant pathogen Candida auris.</title>
        <authorList>
            <person name="Alampalli S.V."/>
            <person name="Chatterjee S."/>
            <person name="Nageshan R.K."/>
            <person name="Joshi S."/>
            <person name="Thiruganasambandam S.C."/>
            <person name="Tatu U.S."/>
        </authorList>
    </citation>
    <scope>NUCLEOTIDE SEQUENCE [LARGE SCALE GENOMIC DNA]</scope>
    <source>
        <strain evidence="1">6684</strain>
    </source>
</reference>
<dbReference type="VEuPathDB" id="FungiDB:QG37_08379"/>
<accession>A0A0L0NMY3</accession>
<name>A0A0L0NMY3_CANAR</name>
<organism evidence="1 3">
    <name type="scientific">Candidozyma auris</name>
    <name type="common">Yeast</name>
    <name type="synonym">Candida auris</name>
    <dbReference type="NCBI Taxonomy" id="498019"/>
    <lineage>
        <taxon>Eukaryota</taxon>
        <taxon>Fungi</taxon>
        <taxon>Dikarya</taxon>
        <taxon>Ascomycota</taxon>
        <taxon>Saccharomycotina</taxon>
        <taxon>Pichiomycetes</taxon>
        <taxon>Metschnikowiaceae</taxon>
        <taxon>Candidozyma</taxon>
    </lineage>
</organism>
<dbReference type="VEuPathDB" id="FungiDB:QG37_03109"/>